<dbReference type="GO" id="GO:0035251">
    <property type="term" value="F:UDP-glucosyltransferase activity"/>
    <property type="evidence" value="ECO:0007669"/>
    <property type="project" value="TreeGrafter"/>
</dbReference>
<dbReference type="Proteomes" id="UP000554482">
    <property type="component" value="Unassembled WGS sequence"/>
</dbReference>
<dbReference type="PANTHER" id="PTHR48047">
    <property type="entry name" value="GLYCOSYLTRANSFERASE"/>
    <property type="match status" value="1"/>
</dbReference>
<comment type="similarity">
    <text evidence="1">Belongs to the UDP-glycosyltransferase family.</text>
</comment>
<evidence type="ECO:0000256" key="1">
    <source>
        <dbReference type="ARBA" id="ARBA00009995"/>
    </source>
</evidence>
<feature type="non-terminal residue" evidence="3">
    <location>
        <position position="80"/>
    </location>
</feature>
<keyword evidence="2" id="KW-0328">Glycosyltransferase</keyword>
<dbReference type="PANTHER" id="PTHR48047:SF45">
    <property type="entry name" value="SCOPOLETIN GLUCOSYLTRANSFERASE-LIKE"/>
    <property type="match status" value="1"/>
</dbReference>
<comment type="caution">
    <text evidence="3">The sequence shown here is derived from an EMBL/GenBank/DDBJ whole genome shotgun (WGS) entry which is preliminary data.</text>
</comment>
<organism evidence="3 4">
    <name type="scientific">Thalictrum thalictroides</name>
    <name type="common">Rue-anemone</name>
    <name type="synonym">Anemone thalictroides</name>
    <dbReference type="NCBI Taxonomy" id="46969"/>
    <lineage>
        <taxon>Eukaryota</taxon>
        <taxon>Viridiplantae</taxon>
        <taxon>Streptophyta</taxon>
        <taxon>Embryophyta</taxon>
        <taxon>Tracheophyta</taxon>
        <taxon>Spermatophyta</taxon>
        <taxon>Magnoliopsida</taxon>
        <taxon>Ranunculales</taxon>
        <taxon>Ranunculaceae</taxon>
        <taxon>Thalictroideae</taxon>
        <taxon>Thalictrum</taxon>
    </lineage>
</organism>
<dbReference type="EMBL" id="JABWDY010011908">
    <property type="protein sequence ID" value="KAF5199482.1"/>
    <property type="molecule type" value="Genomic_DNA"/>
</dbReference>
<name>A0A7J6WTX5_THATH</name>
<gene>
    <name evidence="3" type="ORF">FRX31_010931</name>
</gene>
<accession>A0A7J6WTX5</accession>
<proteinExistence type="inferred from homology"/>
<keyword evidence="4" id="KW-1185">Reference proteome</keyword>
<dbReference type="SUPFAM" id="SSF53756">
    <property type="entry name" value="UDP-Glycosyltransferase/glycogen phosphorylase"/>
    <property type="match status" value="1"/>
</dbReference>
<dbReference type="Gene3D" id="3.40.50.2000">
    <property type="entry name" value="Glycogen Phosphorylase B"/>
    <property type="match status" value="1"/>
</dbReference>
<sequence>MGHEARQLHLFFFPLMAQGHTIPMIDIARLFADRGTKSTIITTPLNAMHIAESIDEDKKSGLDIHVKTISFPAVEAGLPE</sequence>
<reference evidence="3 4" key="1">
    <citation type="submission" date="2020-06" db="EMBL/GenBank/DDBJ databases">
        <title>Transcriptomic and genomic resources for Thalictrum thalictroides and T. hernandezii: Facilitating candidate gene discovery in an emerging model plant lineage.</title>
        <authorList>
            <person name="Arias T."/>
            <person name="Riano-Pachon D.M."/>
            <person name="Di Stilio V.S."/>
        </authorList>
    </citation>
    <scope>NUCLEOTIDE SEQUENCE [LARGE SCALE GENOMIC DNA]</scope>
    <source>
        <strain evidence="4">cv. WT478/WT964</strain>
        <tissue evidence="3">Leaves</tissue>
    </source>
</reference>
<evidence type="ECO:0000256" key="2">
    <source>
        <dbReference type="ARBA" id="ARBA00022676"/>
    </source>
</evidence>
<protein>
    <submittedName>
        <fullName evidence="3">Glycosyltransferase</fullName>
    </submittedName>
</protein>
<keyword evidence="3" id="KW-0808">Transferase</keyword>
<dbReference type="AlphaFoldDB" id="A0A7J6WTX5"/>
<dbReference type="OrthoDB" id="5835829at2759"/>
<evidence type="ECO:0000313" key="4">
    <source>
        <dbReference type="Proteomes" id="UP000554482"/>
    </source>
</evidence>
<evidence type="ECO:0000313" key="3">
    <source>
        <dbReference type="EMBL" id="KAF5199482.1"/>
    </source>
</evidence>